<dbReference type="Proteomes" id="UP000196368">
    <property type="component" value="Unassembled WGS sequence"/>
</dbReference>
<reference evidence="2" key="1">
    <citation type="submission" date="2017-04" db="EMBL/GenBank/DDBJ databases">
        <title>Function of individual gut microbiota members based on whole genome sequencing of pure cultures obtained from chicken caecum.</title>
        <authorList>
            <person name="Medvecky M."/>
            <person name="Cejkova D."/>
            <person name="Polansky O."/>
            <person name="Karasova D."/>
            <person name="Kubasova T."/>
            <person name="Cizek A."/>
            <person name="Rychlik I."/>
        </authorList>
    </citation>
    <scope>NUCLEOTIDE SEQUENCE [LARGE SCALE GENOMIC DNA]</scope>
    <source>
        <strain evidence="2">An273</strain>
    </source>
</reference>
<dbReference type="EMBL" id="NFJD01000002">
    <property type="protein sequence ID" value="OUO56875.1"/>
    <property type="molecule type" value="Genomic_DNA"/>
</dbReference>
<name>A0A1Y4DDD0_9BACT</name>
<keyword evidence="2" id="KW-1185">Reference proteome</keyword>
<accession>A0A1Y4DDD0</accession>
<evidence type="ECO:0000313" key="2">
    <source>
        <dbReference type="Proteomes" id="UP000196368"/>
    </source>
</evidence>
<protein>
    <submittedName>
        <fullName evidence="1">Uncharacterized protein</fullName>
    </submittedName>
</protein>
<proteinExistence type="predicted"/>
<organism evidence="1 2">
    <name type="scientific">Candidatus Avelusimicrobium gallicola</name>
    <dbReference type="NCBI Taxonomy" id="2562704"/>
    <lineage>
        <taxon>Bacteria</taxon>
        <taxon>Pseudomonadati</taxon>
        <taxon>Elusimicrobiota</taxon>
        <taxon>Elusimicrobia</taxon>
        <taxon>Elusimicrobiales</taxon>
        <taxon>Elusimicrobiaceae</taxon>
        <taxon>Candidatus Avelusimicrobium</taxon>
    </lineage>
</organism>
<evidence type="ECO:0000313" key="1">
    <source>
        <dbReference type="EMBL" id="OUO56875.1"/>
    </source>
</evidence>
<dbReference type="AlphaFoldDB" id="A0A1Y4DDD0"/>
<comment type="caution">
    <text evidence="1">The sequence shown here is derived from an EMBL/GenBank/DDBJ whole genome shotgun (WGS) entry which is preliminary data.</text>
</comment>
<gene>
    <name evidence="1" type="ORF">B5F75_03245</name>
</gene>
<sequence>MKSAKNKVLKPRFGGVFYRAFKRFCSTRAFGKGPDKRAFLKYNENMKTSRFLIALLVCFGFVACTPPEDEVHPKRRSARADNLQRYMNKAQHHRAMAQARSKAIVQGPLVDADVLKEFLPQMPDLRISSQIFAQKNALQNEVRQAHARRAAQETGELLAQFREEAMAAALTAQTPQELATKLDETTALYSQKIAAFSKNQQAASWALPDEEQSLLSRQTLQDAVDGLTEGIERDYGSVCAQKAQPVLHKAADDYWLALSSVSDPQEMEQELTRVGDEADEAFRGVVAAYGDPVVTVSDDQAASLRARLIAAHQQIENQFDKLYGKEAVLKTRDIFERYKDAADQIVRRAARLSQMQNELNQAGETYRKEMAALQVALNESLERRAAEVRGIPVSVARK</sequence>